<accession>A0ACC2IGS0</accession>
<protein>
    <submittedName>
        <fullName evidence="1">Uncharacterized protein</fullName>
    </submittedName>
</protein>
<evidence type="ECO:0000313" key="1">
    <source>
        <dbReference type="EMBL" id="KAJ8114326.1"/>
    </source>
</evidence>
<name>A0ACC2IGS0_9PLEO</name>
<sequence length="86" mass="8962">MPGSSPAAKAATTLRSMVRSGDLNPPRSEVSDDNNGEDMPPGLPTSKPLEDRGLQQVAPPAPVPRVSRGESVIDVVDAVNKDTRGT</sequence>
<dbReference type="Proteomes" id="UP001153331">
    <property type="component" value="Unassembled WGS sequence"/>
</dbReference>
<reference evidence="1" key="1">
    <citation type="submission" date="2022-11" db="EMBL/GenBank/DDBJ databases">
        <title>Genome Sequence of Boeremia exigua.</title>
        <authorList>
            <person name="Buettner E."/>
        </authorList>
    </citation>
    <scope>NUCLEOTIDE SEQUENCE</scope>
    <source>
        <strain evidence="1">CU02</strain>
    </source>
</reference>
<dbReference type="EMBL" id="JAPHNI010000201">
    <property type="protein sequence ID" value="KAJ8114326.1"/>
    <property type="molecule type" value="Genomic_DNA"/>
</dbReference>
<keyword evidence="2" id="KW-1185">Reference proteome</keyword>
<proteinExistence type="predicted"/>
<evidence type="ECO:0000313" key="2">
    <source>
        <dbReference type="Proteomes" id="UP001153331"/>
    </source>
</evidence>
<organism evidence="1 2">
    <name type="scientific">Boeremia exigua</name>
    <dbReference type="NCBI Taxonomy" id="749465"/>
    <lineage>
        <taxon>Eukaryota</taxon>
        <taxon>Fungi</taxon>
        <taxon>Dikarya</taxon>
        <taxon>Ascomycota</taxon>
        <taxon>Pezizomycotina</taxon>
        <taxon>Dothideomycetes</taxon>
        <taxon>Pleosporomycetidae</taxon>
        <taxon>Pleosporales</taxon>
        <taxon>Pleosporineae</taxon>
        <taxon>Didymellaceae</taxon>
        <taxon>Boeremia</taxon>
    </lineage>
</organism>
<comment type="caution">
    <text evidence="1">The sequence shown here is derived from an EMBL/GenBank/DDBJ whole genome shotgun (WGS) entry which is preliminary data.</text>
</comment>
<gene>
    <name evidence="1" type="ORF">OPT61_g3767</name>
</gene>